<dbReference type="Gene3D" id="3.30.70.100">
    <property type="match status" value="1"/>
</dbReference>
<dbReference type="OrthoDB" id="516779at2"/>
<gene>
    <name evidence="2" type="ORF">CCE28_07215</name>
</gene>
<sequence length="100" mass="11289">MSALMVAFVRVHDLEAYNREYLSIAHPLIVKYGGKALAVSEKVKHIQGSLPEGKFVILEFPSMEQAEAYYYSAEHQRVTENGKKYFSADSIIAENQLHKG</sequence>
<protein>
    <recommendedName>
        <fullName evidence="1">DUF1330 domain-containing protein</fullName>
    </recommendedName>
</protein>
<dbReference type="Pfam" id="PF07045">
    <property type="entry name" value="DUF1330"/>
    <property type="match status" value="1"/>
</dbReference>
<dbReference type="SUPFAM" id="SSF54909">
    <property type="entry name" value="Dimeric alpha+beta barrel"/>
    <property type="match status" value="1"/>
</dbReference>
<dbReference type="Proteomes" id="UP000216024">
    <property type="component" value="Unassembled WGS sequence"/>
</dbReference>
<evidence type="ECO:0000313" key="2">
    <source>
        <dbReference type="EMBL" id="PAB60152.1"/>
    </source>
</evidence>
<keyword evidence="3" id="KW-1185">Reference proteome</keyword>
<feature type="domain" description="DUF1330" evidence="1">
    <location>
        <begin position="3"/>
        <end position="94"/>
    </location>
</feature>
<evidence type="ECO:0000313" key="3">
    <source>
        <dbReference type="Proteomes" id="UP000216024"/>
    </source>
</evidence>
<dbReference type="InterPro" id="IPR010753">
    <property type="entry name" value="DUF1330"/>
</dbReference>
<dbReference type="EMBL" id="NIBG01000004">
    <property type="protein sequence ID" value="PAB60152.1"/>
    <property type="molecule type" value="Genomic_DNA"/>
</dbReference>
<evidence type="ECO:0000259" key="1">
    <source>
        <dbReference type="Pfam" id="PF07045"/>
    </source>
</evidence>
<proteinExistence type="predicted"/>
<organism evidence="2 3">
    <name type="scientific">Anaeromicrobium sediminis</name>
    <dbReference type="NCBI Taxonomy" id="1478221"/>
    <lineage>
        <taxon>Bacteria</taxon>
        <taxon>Bacillati</taxon>
        <taxon>Bacillota</taxon>
        <taxon>Clostridia</taxon>
        <taxon>Peptostreptococcales</taxon>
        <taxon>Thermotaleaceae</taxon>
        <taxon>Anaeromicrobium</taxon>
    </lineage>
</organism>
<dbReference type="RefSeq" id="WP_095132439.1">
    <property type="nucleotide sequence ID" value="NZ_NIBG01000004.1"/>
</dbReference>
<name>A0A267ML64_9FIRM</name>
<comment type="caution">
    <text evidence="2">The sequence shown here is derived from an EMBL/GenBank/DDBJ whole genome shotgun (WGS) entry which is preliminary data.</text>
</comment>
<accession>A0A267ML64</accession>
<dbReference type="InterPro" id="IPR011008">
    <property type="entry name" value="Dimeric_a/b-barrel"/>
</dbReference>
<dbReference type="AlphaFoldDB" id="A0A267ML64"/>
<reference evidence="2 3" key="1">
    <citation type="submission" date="2017-06" db="EMBL/GenBank/DDBJ databases">
        <title>Draft genome sequence of anaerobic fermentative bacterium Anaeromicrobium sediminis DY2726D isolated from West Pacific Ocean sediments.</title>
        <authorList>
            <person name="Zeng X."/>
        </authorList>
    </citation>
    <scope>NUCLEOTIDE SEQUENCE [LARGE SCALE GENOMIC DNA]</scope>
    <source>
        <strain evidence="2 3">DY2726D</strain>
    </source>
</reference>
<dbReference type="PANTHER" id="PTHR41521:SF4">
    <property type="entry name" value="BLR0684 PROTEIN"/>
    <property type="match status" value="1"/>
</dbReference>
<dbReference type="PANTHER" id="PTHR41521">
    <property type="match status" value="1"/>
</dbReference>